<evidence type="ECO:0008006" key="6">
    <source>
        <dbReference type="Google" id="ProtNLM"/>
    </source>
</evidence>
<keyword evidence="3" id="KW-0732">Signal</keyword>
<dbReference type="AlphaFoldDB" id="A0A4S8M4W1"/>
<dbReference type="OrthoDB" id="2564568at2759"/>
<evidence type="ECO:0000313" key="4">
    <source>
        <dbReference type="EMBL" id="THU96808.1"/>
    </source>
</evidence>
<protein>
    <recommendedName>
        <fullName evidence="6">Extracellular membrane protein CFEM domain-containing protein</fullName>
    </recommendedName>
</protein>
<evidence type="ECO:0000256" key="3">
    <source>
        <dbReference type="SAM" id="SignalP"/>
    </source>
</evidence>
<feature type="signal peptide" evidence="3">
    <location>
        <begin position="1"/>
        <end position="23"/>
    </location>
</feature>
<accession>A0A4S8M4W1</accession>
<evidence type="ECO:0000256" key="2">
    <source>
        <dbReference type="SAM" id="Phobius"/>
    </source>
</evidence>
<feature type="compositionally biased region" description="Low complexity" evidence="1">
    <location>
        <begin position="163"/>
        <end position="179"/>
    </location>
</feature>
<proteinExistence type="predicted"/>
<keyword evidence="2" id="KW-0472">Membrane</keyword>
<feature type="transmembrane region" description="Helical" evidence="2">
    <location>
        <begin position="201"/>
        <end position="223"/>
    </location>
</feature>
<feature type="chain" id="PRO_5020531090" description="Extracellular membrane protein CFEM domain-containing protein" evidence="3">
    <location>
        <begin position="24"/>
        <end position="278"/>
    </location>
</feature>
<keyword evidence="2" id="KW-1133">Transmembrane helix</keyword>
<keyword evidence="5" id="KW-1185">Reference proteome</keyword>
<name>A0A4S8M4W1_DENBC</name>
<sequence length="278" mass="28999">MYRVTSTSLLTLALASLSVSGTAVDFAHPFRQLLVARQSGELIDPSIIPTQCQGQCNDIVTTINACDASDLDCGCTTQDYSDFTNCLNCFASLEPSLTSVLQDNLDEVRDACGSLGIDLPSTTISGGGAVSASASGAGSVTVSRSSGGGIGFTEFSSGTARATPTSTRSIPTTTSVSPSDDSDSDSSNDDGLSSGDNGSAIALRGCTTLLVVAGVVFGGAFMISDMFSESGFMISLFVRRLNPANPLPRTLNRINHLRYMNWYTSHLKVDGAYIVHKD</sequence>
<gene>
    <name evidence="4" type="ORF">K435DRAFT_838921</name>
</gene>
<evidence type="ECO:0000256" key="1">
    <source>
        <dbReference type="SAM" id="MobiDB-lite"/>
    </source>
</evidence>
<evidence type="ECO:0000313" key="5">
    <source>
        <dbReference type="Proteomes" id="UP000297245"/>
    </source>
</evidence>
<feature type="region of interest" description="Disordered" evidence="1">
    <location>
        <begin position="154"/>
        <end position="194"/>
    </location>
</feature>
<organism evidence="4 5">
    <name type="scientific">Dendrothele bispora (strain CBS 962.96)</name>
    <dbReference type="NCBI Taxonomy" id="1314807"/>
    <lineage>
        <taxon>Eukaryota</taxon>
        <taxon>Fungi</taxon>
        <taxon>Dikarya</taxon>
        <taxon>Basidiomycota</taxon>
        <taxon>Agaricomycotina</taxon>
        <taxon>Agaricomycetes</taxon>
        <taxon>Agaricomycetidae</taxon>
        <taxon>Agaricales</taxon>
        <taxon>Agaricales incertae sedis</taxon>
        <taxon>Dendrothele</taxon>
    </lineage>
</organism>
<keyword evidence="2" id="KW-0812">Transmembrane</keyword>
<dbReference type="Proteomes" id="UP000297245">
    <property type="component" value="Unassembled WGS sequence"/>
</dbReference>
<dbReference type="EMBL" id="ML179168">
    <property type="protein sequence ID" value="THU96808.1"/>
    <property type="molecule type" value="Genomic_DNA"/>
</dbReference>
<reference evidence="4 5" key="1">
    <citation type="journal article" date="2019" name="Nat. Ecol. Evol.">
        <title>Megaphylogeny resolves global patterns of mushroom evolution.</title>
        <authorList>
            <person name="Varga T."/>
            <person name="Krizsan K."/>
            <person name="Foldi C."/>
            <person name="Dima B."/>
            <person name="Sanchez-Garcia M."/>
            <person name="Sanchez-Ramirez S."/>
            <person name="Szollosi G.J."/>
            <person name="Szarkandi J.G."/>
            <person name="Papp V."/>
            <person name="Albert L."/>
            <person name="Andreopoulos W."/>
            <person name="Angelini C."/>
            <person name="Antonin V."/>
            <person name="Barry K.W."/>
            <person name="Bougher N.L."/>
            <person name="Buchanan P."/>
            <person name="Buyck B."/>
            <person name="Bense V."/>
            <person name="Catcheside P."/>
            <person name="Chovatia M."/>
            <person name="Cooper J."/>
            <person name="Damon W."/>
            <person name="Desjardin D."/>
            <person name="Finy P."/>
            <person name="Geml J."/>
            <person name="Haridas S."/>
            <person name="Hughes K."/>
            <person name="Justo A."/>
            <person name="Karasinski D."/>
            <person name="Kautmanova I."/>
            <person name="Kiss B."/>
            <person name="Kocsube S."/>
            <person name="Kotiranta H."/>
            <person name="LaButti K.M."/>
            <person name="Lechner B.E."/>
            <person name="Liimatainen K."/>
            <person name="Lipzen A."/>
            <person name="Lukacs Z."/>
            <person name="Mihaltcheva S."/>
            <person name="Morgado L.N."/>
            <person name="Niskanen T."/>
            <person name="Noordeloos M.E."/>
            <person name="Ohm R.A."/>
            <person name="Ortiz-Santana B."/>
            <person name="Ovrebo C."/>
            <person name="Racz N."/>
            <person name="Riley R."/>
            <person name="Savchenko A."/>
            <person name="Shiryaev A."/>
            <person name="Soop K."/>
            <person name="Spirin V."/>
            <person name="Szebenyi C."/>
            <person name="Tomsovsky M."/>
            <person name="Tulloss R.E."/>
            <person name="Uehling J."/>
            <person name="Grigoriev I.V."/>
            <person name="Vagvolgyi C."/>
            <person name="Papp T."/>
            <person name="Martin F.M."/>
            <person name="Miettinen O."/>
            <person name="Hibbett D.S."/>
            <person name="Nagy L.G."/>
        </authorList>
    </citation>
    <scope>NUCLEOTIDE SEQUENCE [LARGE SCALE GENOMIC DNA]</scope>
    <source>
        <strain evidence="4 5">CBS 962.96</strain>
    </source>
</reference>